<dbReference type="EMBL" id="QUTC01011930">
    <property type="protein sequence ID" value="RHY37997.1"/>
    <property type="molecule type" value="Genomic_DNA"/>
</dbReference>
<dbReference type="AlphaFoldDB" id="A0A397C657"/>
<dbReference type="Proteomes" id="UP000265716">
    <property type="component" value="Unassembled WGS sequence"/>
</dbReference>
<evidence type="ECO:0000313" key="13">
    <source>
        <dbReference type="Proteomes" id="UP000283543"/>
    </source>
</evidence>
<evidence type="ECO:0000313" key="3">
    <source>
        <dbReference type="EMBL" id="RHY37997.1"/>
    </source>
</evidence>
<dbReference type="Proteomes" id="UP000266643">
    <property type="component" value="Unassembled WGS sequence"/>
</dbReference>
<evidence type="ECO:0000313" key="11">
    <source>
        <dbReference type="Proteomes" id="UP000266239"/>
    </source>
</evidence>
<evidence type="ECO:0000313" key="5">
    <source>
        <dbReference type="EMBL" id="RHY77998.1"/>
    </source>
</evidence>
<dbReference type="EMBL" id="QUTE01006291">
    <property type="protein sequence ID" value="RHZ33290.1"/>
    <property type="molecule type" value="Genomic_DNA"/>
</dbReference>
<evidence type="ECO:0000313" key="7">
    <source>
        <dbReference type="EMBL" id="RHZ33290.1"/>
    </source>
</evidence>
<evidence type="ECO:0000313" key="9">
    <source>
        <dbReference type="Proteomes" id="UP000265716"/>
    </source>
</evidence>
<evidence type="ECO:0000313" key="14">
    <source>
        <dbReference type="Proteomes" id="UP000286510"/>
    </source>
</evidence>
<dbReference type="EMBL" id="QUTF01013764">
    <property type="protein sequence ID" value="RHZ16162.1"/>
    <property type="molecule type" value="Genomic_DNA"/>
</dbReference>
<dbReference type="Proteomes" id="UP000283543">
    <property type="component" value="Unassembled WGS sequence"/>
</dbReference>
<accession>A0A397C657</accession>
<gene>
    <name evidence="2" type="ORF">DYB25_014246</name>
    <name evidence="6" type="ORF">DYB26_016179</name>
    <name evidence="5" type="ORF">DYB30_014324</name>
    <name evidence="7" type="ORF">DYB31_015947</name>
    <name evidence="4" type="ORF">DYB34_014306</name>
    <name evidence="1" type="ORF">DYB36_014343</name>
    <name evidence="3" type="ORF">DYB38_014306</name>
</gene>
<dbReference type="Proteomes" id="UP000286510">
    <property type="component" value="Unassembled WGS sequence"/>
</dbReference>
<evidence type="ECO:0000313" key="2">
    <source>
        <dbReference type="EMBL" id="RHY08056.1"/>
    </source>
</evidence>
<dbReference type="VEuPathDB" id="FungiDB:H257_08852"/>
<proteinExistence type="predicted"/>
<evidence type="ECO:0000313" key="8">
    <source>
        <dbReference type="Proteomes" id="UP000265427"/>
    </source>
</evidence>
<name>A0A397C657_APHAT</name>
<dbReference type="EMBL" id="QUTB01002571">
    <property type="protein sequence ID" value="RHY72128.1"/>
    <property type="molecule type" value="Genomic_DNA"/>
</dbReference>
<dbReference type="EMBL" id="QUTA01007188">
    <property type="protein sequence ID" value="RHY08056.1"/>
    <property type="molecule type" value="Genomic_DNA"/>
</dbReference>
<evidence type="ECO:0000313" key="4">
    <source>
        <dbReference type="EMBL" id="RHY72128.1"/>
    </source>
</evidence>
<dbReference type="Proteomes" id="UP000266196">
    <property type="component" value="Unassembled WGS sequence"/>
</dbReference>
<evidence type="ECO:0000313" key="10">
    <source>
        <dbReference type="Proteomes" id="UP000266196"/>
    </source>
</evidence>
<dbReference type="EMBL" id="QUSZ01009219">
    <property type="protein sequence ID" value="RHX99380.1"/>
    <property type="molecule type" value="Genomic_DNA"/>
</dbReference>
<dbReference type="EMBL" id="QUTD01001389">
    <property type="protein sequence ID" value="RHY77998.1"/>
    <property type="molecule type" value="Genomic_DNA"/>
</dbReference>
<reference evidence="8 9" key="1">
    <citation type="submission" date="2018-08" db="EMBL/GenBank/DDBJ databases">
        <title>Aphanomyces genome sequencing and annotation.</title>
        <authorList>
            <person name="Minardi D."/>
            <person name="Oidtmann B."/>
            <person name="Van Der Giezen M."/>
            <person name="Studholme D.J."/>
        </authorList>
    </citation>
    <scope>NUCLEOTIDE SEQUENCE [LARGE SCALE GENOMIC DNA]</scope>
    <source>
        <strain evidence="7 10">197901</strain>
        <strain evidence="5 12">D2</strain>
        <strain evidence="6 14">FDL457</strain>
        <strain evidence="1 8">Kv</strain>
        <strain evidence="3 9">SA</strain>
        <strain evidence="4 13">Si</strain>
        <strain evidence="2 11">Yx</strain>
    </source>
</reference>
<organism evidence="3 9">
    <name type="scientific">Aphanomyces astaci</name>
    <name type="common">Crayfish plague agent</name>
    <dbReference type="NCBI Taxonomy" id="112090"/>
    <lineage>
        <taxon>Eukaryota</taxon>
        <taxon>Sar</taxon>
        <taxon>Stramenopiles</taxon>
        <taxon>Oomycota</taxon>
        <taxon>Saprolegniomycetes</taxon>
        <taxon>Saprolegniales</taxon>
        <taxon>Verrucalvaceae</taxon>
        <taxon>Aphanomyces</taxon>
    </lineage>
</organism>
<evidence type="ECO:0000313" key="1">
    <source>
        <dbReference type="EMBL" id="RHX99380.1"/>
    </source>
</evidence>
<dbReference type="Proteomes" id="UP000266239">
    <property type="component" value="Unassembled WGS sequence"/>
</dbReference>
<sequence>DITNEKGTMLLSLPSLRTKFGWTRATLQRFAPIWDTIPTGTLYNPLPTLQQQTLQWDPQPASQSLPTHPRTLLRSHLSYLEQPLGRTFFTSSRGFEAIHIPLHVMLVVPHHLTHRDGRPVTLSYRIGRRASLQTLHTPASPEIAVTSGMNSERAGTSGEWIRSHQDIPGTSDPVQRAKQALLTEADSLDTLAHQLLPIINCAHLIIPASWELRHDHDRPVTAVYSRHDWPAAQAR</sequence>
<protein>
    <submittedName>
        <fullName evidence="3">Uncharacterized protein</fullName>
    </submittedName>
</protein>
<comment type="caution">
    <text evidence="3">The sequence shown here is derived from an EMBL/GenBank/DDBJ whole genome shotgun (WGS) entry which is preliminary data.</text>
</comment>
<evidence type="ECO:0000313" key="12">
    <source>
        <dbReference type="Proteomes" id="UP000266643"/>
    </source>
</evidence>
<feature type="non-terminal residue" evidence="3">
    <location>
        <position position="1"/>
    </location>
</feature>
<evidence type="ECO:0000313" key="6">
    <source>
        <dbReference type="EMBL" id="RHZ16162.1"/>
    </source>
</evidence>
<dbReference type="Proteomes" id="UP000265427">
    <property type="component" value="Unassembled WGS sequence"/>
</dbReference>